<dbReference type="Gene3D" id="1.10.510.10">
    <property type="entry name" value="Transferase(Phosphotransferase) domain 1"/>
    <property type="match status" value="1"/>
</dbReference>
<dbReference type="RefSeq" id="XP_001229513.1">
    <property type="nucleotide sequence ID" value="XM_001229512.1"/>
</dbReference>
<proteinExistence type="predicted"/>
<gene>
    <name evidence="2" type="ORF">CHGG_02997</name>
</gene>
<name>Q2H9V7_CHAGB</name>
<dbReference type="InterPro" id="IPR011009">
    <property type="entry name" value="Kinase-like_dom_sf"/>
</dbReference>
<dbReference type="InParanoid" id="Q2H9V7"/>
<sequence>MAEAFAPNAVDIIIEIWNKIEERIEEQEVAEALAADLSEFGVTSKRVALQTDVEIAQKVARDPSAPLERRKDLEIQFRRVHQLLESIPQAIENVVKNQKRGAPFKYFRPQANRKLAKLVESYRTSFRDFDQAVIRADAATRGDFYLLIQPGEMKVIGDPPDVVSIGDGISVARVSYMDLGGNGSGVAKVLWETAASTEATWAENDRDMRVLSAALSGALPHWHIPRLRGYEKNKASKMMRLVFDHPDPTRELCTLDDVYEAAVTAPSLTLRVRLCYQLALAVLHAHKPRINVVHKHIRPGNLLLAVPKTWKKQRGELVIPKDWRGEVDSAGRTGSQKDVDLFLSGWQNSRTTTQATRFIGESAPHRIIYQHPQRHQVNDVEQYNIGHDIYSLGVCMLELLIWDPLVSFGETGDSRLSEAYQTAFCDKGFDADVEIPLDEDVDLSKLFTQDAEKIKETIIEIAETSVALHAGDRLANLVCRCLTCLDTAPMYGGSQFHDGDNKNQISEAFSQEIFSDLNRILDALDVASTAEAGWIKRFAGSQPEQARYYLPDV</sequence>
<dbReference type="PANTHER" id="PTHR37542:SF3">
    <property type="entry name" value="PRION-INHIBITION AND PROPAGATION HELO DOMAIN-CONTAINING PROTEIN"/>
    <property type="match status" value="1"/>
</dbReference>
<reference evidence="3" key="1">
    <citation type="journal article" date="2015" name="Genome Announc.">
        <title>Draft genome sequence of the cellulolytic fungus Chaetomium globosum.</title>
        <authorList>
            <person name="Cuomo C.A."/>
            <person name="Untereiner W.A."/>
            <person name="Ma L.-J."/>
            <person name="Grabherr M."/>
            <person name="Birren B.W."/>
        </authorList>
    </citation>
    <scope>NUCLEOTIDE SEQUENCE [LARGE SCALE GENOMIC DNA]</scope>
    <source>
        <strain evidence="3">ATCC 6205 / CBS 148.51 / DSM 1962 / NBRC 6347 / NRRL 1970</strain>
    </source>
</reference>
<evidence type="ECO:0000313" key="3">
    <source>
        <dbReference type="Proteomes" id="UP000001056"/>
    </source>
</evidence>
<feature type="domain" description="Protein kinase" evidence="1">
    <location>
        <begin position="157"/>
        <end position="514"/>
    </location>
</feature>
<dbReference type="PANTHER" id="PTHR37542">
    <property type="entry name" value="HELO DOMAIN-CONTAINING PROTEIN-RELATED"/>
    <property type="match status" value="1"/>
</dbReference>
<dbReference type="HOGENOM" id="CLU_482353_0_0_1"/>
<accession>Q2H9V7</accession>
<dbReference type="Proteomes" id="UP000001056">
    <property type="component" value="Unassembled WGS sequence"/>
</dbReference>
<protein>
    <recommendedName>
        <fullName evidence="1">Protein kinase domain-containing protein</fullName>
    </recommendedName>
</protein>
<organism evidence="2 3">
    <name type="scientific">Chaetomium globosum (strain ATCC 6205 / CBS 148.51 / DSM 1962 / NBRC 6347 / NRRL 1970)</name>
    <name type="common">Soil fungus</name>
    <dbReference type="NCBI Taxonomy" id="306901"/>
    <lineage>
        <taxon>Eukaryota</taxon>
        <taxon>Fungi</taxon>
        <taxon>Dikarya</taxon>
        <taxon>Ascomycota</taxon>
        <taxon>Pezizomycotina</taxon>
        <taxon>Sordariomycetes</taxon>
        <taxon>Sordariomycetidae</taxon>
        <taxon>Sordariales</taxon>
        <taxon>Chaetomiaceae</taxon>
        <taxon>Chaetomium</taxon>
    </lineage>
</organism>
<dbReference type="AlphaFoldDB" id="Q2H9V7"/>
<dbReference type="OrthoDB" id="4569409at2759"/>
<dbReference type="GO" id="GO:0005524">
    <property type="term" value="F:ATP binding"/>
    <property type="evidence" value="ECO:0007669"/>
    <property type="project" value="InterPro"/>
</dbReference>
<dbReference type="eggNOG" id="ENOG502QUMI">
    <property type="taxonomic scope" value="Eukaryota"/>
</dbReference>
<dbReference type="EMBL" id="CH408030">
    <property type="protein sequence ID" value="EAQ91062.1"/>
    <property type="molecule type" value="Genomic_DNA"/>
</dbReference>
<dbReference type="InterPro" id="IPR000719">
    <property type="entry name" value="Prot_kinase_dom"/>
</dbReference>
<dbReference type="STRING" id="306901.Q2H9V7"/>
<dbReference type="VEuPathDB" id="FungiDB:CHGG_02997"/>
<keyword evidence="3" id="KW-1185">Reference proteome</keyword>
<dbReference type="SUPFAM" id="SSF56112">
    <property type="entry name" value="Protein kinase-like (PK-like)"/>
    <property type="match status" value="1"/>
</dbReference>
<dbReference type="OMA" id="HKHIRPG"/>
<dbReference type="GO" id="GO:0004672">
    <property type="term" value="F:protein kinase activity"/>
    <property type="evidence" value="ECO:0007669"/>
    <property type="project" value="InterPro"/>
</dbReference>
<evidence type="ECO:0000259" key="1">
    <source>
        <dbReference type="PROSITE" id="PS50011"/>
    </source>
</evidence>
<dbReference type="GeneID" id="4388700"/>
<dbReference type="PROSITE" id="PS50011">
    <property type="entry name" value="PROTEIN_KINASE_DOM"/>
    <property type="match status" value="1"/>
</dbReference>
<evidence type="ECO:0000313" key="2">
    <source>
        <dbReference type="EMBL" id="EAQ91062.1"/>
    </source>
</evidence>